<protein>
    <submittedName>
        <fullName evidence="1">Uncharacterized protein</fullName>
    </submittedName>
</protein>
<keyword evidence="2" id="KW-1185">Reference proteome</keyword>
<evidence type="ECO:0000313" key="1">
    <source>
        <dbReference type="EMBL" id="CAI9717957.1"/>
    </source>
</evidence>
<evidence type="ECO:0000313" key="2">
    <source>
        <dbReference type="Proteomes" id="UP001162480"/>
    </source>
</evidence>
<gene>
    <name evidence="1" type="ORF">OCTVUL_1B000941</name>
</gene>
<reference evidence="1" key="1">
    <citation type="submission" date="2023-08" db="EMBL/GenBank/DDBJ databases">
        <authorList>
            <person name="Alioto T."/>
            <person name="Alioto T."/>
            <person name="Gomez Garrido J."/>
        </authorList>
    </citation>
    <scope>NUCLEOTIDE SEQUENCE</scope>
</reference>
<dbReference type="AlphaFoldDB" id="A0AA36AMW3"/>
<proteinExistence type="predicted"/>
<organism evidence="1 2">
    <name type="scientific">Octopus vulgaris</name>
    <name type="common">Common octopus</name>
    <dbReference type="NCBI Taxonomy" id="6645"/>
    <lineage>
        <taxon>Eukaryota</taxon>
        <taxon>Metazoa</taxon>
        <taxon>Spiralia</taxon>
        <taxon>Lophotrochozoa</taxon>
        <taxon>Mollusca</taxon>
        <taxon>Cephalopoda</taxon>
        <taxon>Coleoidea</taxon>
        <taxon>Octopodiformes</taxon>
        <taxon>Octopoda</taxon>
        <taxon>Incirrata</taxon>
        <taxon>Octopodidae</taxon>
        <taxon>Octopus</taxon>
    </lineage>
</organism>
<dbReference type="Proteomes" id="UP001162480">
    <property type="component" value="Chromosome 2"/>
</dbReference>
<accession>A0AA36AMW3</accession>
<dbReference type="EMBL" id="OX597815">
    <property type="protein sequence ID" value="CAI9717957.1"/>
    <property type="molecule type" value="Genomic_DNA"/>
</dbReference>
<name>A0AA36AMW3_OCTVU</name>
<sequence>MLRTMGNGKINCLYWNTLNHSSASPEAEYQHTCGHTYVFRGKQNIETFTYSAVNEIDYFRKKKMRCLLLLISLCVAYTPATSQGLSKPCVKKENTNGIYSTRYKGCWIHGVCQPYGKKIKQALSCMVYVCERKGDLSNVRYEATGCRLNHRCYRSGKIINLKTCNRLTCTYSSFTGYKWKKEPTGCRINGVCHPHGKKIRQPYSCLVYTCKRVGHLFYVLKDITGCSFHHKCYQPGETVTESKCVRRICMDLMTGYEWKREFTGCIYNNVCYKTGKKYKLKQCRYGICKKLRNGYYFSEKLMGCPINGQCLPIGERKRSKCFDLYCRKIRNGVLLETTYKSCS</sequence>